<dbReference type="AlphaFoldDB" id="A0A0D7AHS8"/>
<accession>A0A0D7AHS8</accession>
<evidence type="ECO:0000256" key="2">
    <source>
        <dbReference type="SAM" id="SignalP"/>
    </source>
</evidence>
<evidence type="ECO:0000313" key="3">
    <source>
        <dbReference type="EMBL" id="KIY49870.1"/>
    </source>
</evidence>
<feature type="chain" id="PRO_5002316193" evidence="2">
    <location>
        <begin position="18"/>
        <end position="109"/>
    </location>
</feature>
<sequence length="109" mass="11316">MRVFAIASFALAAIASAAPTPFTAPQLAGRHEDGLTGPGILGMQSMPREPLGSSQETVERRTAQNDSDNGLTGPGILTNPRHEEGVDGLLNPGILDGLVEPENLGEEKA</sequence>
<gene>
    <name evidence="3" type="ORF">FISHEDRAFT_58104</name>
</gene>
<proteinExistence type="predicted"/>
<evidence type="ECO:0000313" key="4">
    <source>
        <dbReference type="Proteomes" id="UP000054144"/>
    </source>
</evidence>
<name>A0A0D7AHS8_9AGAR</name>
<evidence type="ECO:0000256" key="1">
    <source>
        <dbReference type="SAM" id="MobiDB-lite"/>
    </source>
</evidence>
<reference evidence="3 4" key="1">
    <citation type="journal article" date="2015" name="Fungal Genet. Biol.">
        <title>Evolution of novel wood decay mechanisms in Agaricales revealed by the genome sequences of Fistulina hepatica and Cylindrobasidium torrendii.</title>
        <authorList>
            <person name="Floudas D."/>
            <person name="Held B.W."/>
            <person name="Riley R."/>
            <person name="Nagy L.G."/>
            <person name="Koehler G."/>
            <person name="Ransdell A.S."/>
            <person name="Younus H."/>
            <person name="Chow J."/>
            <person name="Chiniquy J."/>
            <person name="Lipzen A."/>
            <person name="Tritt A."/>
            <person name="Sun H."/>
            <person name="Haridas S."/>
            <person name="LaButti K."/>
            <person name="Ohm R.A."/>
            <person name="Kues U."/>
            <person name="Blanchette R.A."/>
            <person name="Grigoriev I.V."/>
            <person name="Minto R.E."/>
            <person name="Hibbett D.S."/>
        </authorList>
    </citation>
    <scope>NUCLEOTIDE SEQUENCE [LARGE SCALE GENOMIC DNA]</scope>
    <source>
        <strain evidence="3 4">ATCC 64428</strain>
    </source>
</reference>
<keyword evidence="2" id="KW-0732">Signal</keyword>
<keyword evidence="4" id="KW-1185">Reference proteome</keyword>
<organism evidence="3 4">
    <name type="scientific">Fistulina hepatica ATCC 64428</name>
    <dbReference type="NCBI Taxonomy" id="1128425"/>
    <lineage>
        <taxon>Eukaryota</taxon>
        <taxon>Fungi</taxon>
        <taxon>Dikarya</taxon>
        <taxon>Basidiomycota</taxon>
        <taxon>Agaricomycotina</taxon>
        <taxon>Agaricomycetes</taxon>
        <taxon>Agaricomycetidae</taxon>
        <taxon>Agaricales</taxon>
        <taxon>Fistulinaceae</taxon>
        <taxon>Fistulina</taxon>
    </lineage>
</organism>
<feature type="signal peptide" evidence="2">
    <location>
        <begin position="1"/>
        <end position="17"/>
    </location>
</feature>
<protein>
    <submittedName>
        <fullName evidence="3">Uncharacterized protein</fullName>
    </submittedName>
</protein>
<dbReference type="EMBL" id="KN881721">
    <property type="protein sequence ID" value="KIY49870.1"/>
    <property type="molecule type" value="Genomic_DNA"/>
</dbReference>
<feature type="region of interest" description="Disordered" evidence="1">
    <location>
        <begin position="23"/>
        <end position="109"/>
    </location>
</feature>
<dbReference type="Proteomes" id="UP000054144">
    <property type="component" value="Unassembled WGS sequence"/>
</dbReference>